<dbReference type="Pfam" id="PF13409">
    <property type="entry name" value="GST_N_2"/>
    <property type="match status" value="1"/>
</dbReference>
<dbReference type="Gene3D" id="1.20.1050.10">
    <property type="match status" value="1"/>
</dbReference>
<dbReference type="PANTHER" id="PTHR42673:SF4">
    <property type="entry name" value="MALEYLACETOACETATE ISOMERASE"/>
    <property type="match status" value="1"/>
</dbReference>
<accession>A0A437J8X9</accession>
<dbReference type="Gene3D" id="3.40.30.10">
    <property type="entry name" value="Glutaredoxin"/>
    <property type="match status" value="1"/>
</dbReference>
<proteinExistence type="predicted"/>
<dbReference type="CDD" id="cd03194">
    <property type="entry name" value="GST_C_3"/>
    <property type="match status" value="1"/>
</dbReference>
<organism evidence="2 3">
    <name type="scientific">Sphingobium algorifonticola</name>
    <dbReference type="NCBI Taxonomy" id="2008318"/>
    <lineage>
        <taxon>Bacteria</taxon>
        <taxon>Pseudomonadati</taxon>
        <taxon>Pseudomonadota</taxon>
        <taxon>Alphaproteobacteria</taxon>
        <taxon>Sphingomonadales</taxon>
        <taxon>Sphingomonadaceae</taxon>
        <taxon>Sphingobium</taxon>
    </lineage>
</organism>
<dbReference type="RefSeq" id="WP_127690109.1">
    <property type="nucleotide sequence ID" value="NZ_RZUL01000002.1"/>
</dbReference>
<dbReference type="SUPFAM" id="SSF52833">
    <property type="entry name" value="Thioredoxin-like"/>
    <property type="match status" value="1"/>
</dbReference>
<dbReference type="EMBL" id="RZUL01000002">
    <property type="protein sequence ID" value="RVT41948.1"/>
    <property type="molecule type" value="Genomic_DNA"/>
</dbReference>
<gene>
    <name evidence="2" type="ORF">ENE74_06755</name>
</gene>
<dbReference type="InterPro" id="IPR004045">
    <property type="entry name" value="Glutathione_S-Trfase_N"/>
</dbReference>
<dbReference type="SUPFAM" id="SSF47616">
    <property type="entry name" value="GST C-terminal domain-like"/>
    <property type="match status" value="1"/>
</dbReference>
<dbReference type="OrthoDB" id="9799538at2"/>
<dbReference type="GO" id="GO:0004364">
    <property type="term" value="F:glutathione transferase activity"/>
    <property type="evidence" value="ECO:0007669"/>
    <property type="project" value="TreeGrafter"/>
</dbReference>
<dbReference type="AlphaFoldDB" id="A0A437J8X9"/>
<feature type="domain" description="GST N-terminal" evidence="1">
    <location>
        <begin position="2"/>
        <end position="85"/>
    </location>
</feature>
<dbReference type="CDD" id="cd03043">
    <property type="entry name" value="GST_N_1"/>
    <property type="match status" value="1"/>
</dbReference>
<reference evidence="2 3" key="1">
    <citation type="submission" date="2019-01" db="EMBL/GenBank/DDBJ databases">
        <authorList>
            <person name="Chen W.-M."/>
        </authorList>
    </citation>
    <scope>NUCLEOTIDE SEQUENCE [LARGE SCALE GENOMIC DNA]</scope>
    <source>
        <strain evidence="2 3">TLA-22</strain>
    </source>
</reference>
<comment type="caution">
    <text evidence="2">The sequence shown here is derived from an EMBL/GenBank/DDBJ whole genome shotgun (WGS) entry which is preliminary data.</text>
</comment>
<keyword evidence="2" id="KW-0808">Transferase</keyword>
<sequence>MLKLIIGNKAYSSWSLRGWLAAKQSGLPFEEVVVSLYDAAWPERKAQPDLAPSAGKVPILWNGGTAVWESIAIIDHLDDLTGGTRFWPQDLAARGLARSMAAEMHAGFVALRRACPMNTRRIFDAVSPSSEVADNLARIAQLWAQARADYGGSGDFLFGAFGAADIMYAPVVSRIVSYQLPVPAHARAYVDAIMAHRWMQDWIAAAQEEDWVLDQYEAQPVAGD</sequence>
<dbReference type="PROSITE" id="PS50404">
    <property type="entry name" value="GST_NTER"/>
    <property type="match status" value="1"/>
</dbReference>
<dbReference type="Proteomes" id="UP000282977">
    <property type="component" value="Unassembled WGS sequence"/>
</dbReference>
<dbReference type="GO" id="GO:0006749">
    <property type="term" value="P:glutathione metabolic process"/>
    <property type="evidence" value="ECO:0007669"/>
    <property type="project" value="TreeGrafter"/>
</dbReference>
<name>A0A437J8X9_9SPHN</name>
<keyword evidence="3" id="KW-1185">Reference proteome</keyword>
<dbReference type="GO" id="GO:0016034">
    <property type="term" value="F:maleylacetoacetate isomerase activity"/>
    <property type="evidence" value="ECO:0007669"/>
    <property type="project" value="TreeGrafter"/>
</dbReference>
<dbReference type="GO" id="GO:0006559">
    <property type="term" value="P:L-phenylalanine catabolic process"/>
    <property type="evidence" value="ECO:0007669"/>
    <property type="project" value="TreeGrafter"/>
</dbReference>
<dbReference type="InterPro" id="IPR036249">
    <property type="entry name" value="Thioredoxin-like_sf"/>
</dbReference>
<evidence type="ECO:0000313" key="2">
    <source>
        <dbReference type="EMBL" id="RVT41948.1"/>
    </source>
</evidence>
<dbReference type="PANTHER" id="PTHR42673">
    <property type="entry name" value="MALEYLACETOACETATE ISOMERASE"/>
    <property type="match status" value="1"/>
</dbReference>
<dbReference type="InterPro" id="IPR036282">
    <property type="entry name" value="Glutathione-S-Trfase_C_sf"/>
</dbReference>
<evidence type="ECO:0000313" key="3">
    <source>
        <dbReference type="Proteomes" id="UP000282977"/>
    </source>
</evidence>
<protein>
    <submittedName>
        <fullName evidence="2">Glutathione S-transferase family protein</fullName>
    </submittedName>
</protein>
<evidence type="ECO:0000259" key="1">
    <source>
        <dbReference type="PROSITE" id="PS50404"/>
    </source>
</evidence>